<sequence>MGVTLGRKLIKGGAVNGNDDPVIGNSFSTEHSILASWSTAPQSFRHKE</sequence>
<accession>A0A0D6LCE5</accession>
<evidence type="ECO:0000313" key="2">
    <source>
        <dbReference type="Proteomes" id="UP000054495"/>
    </source>
</evidence>
<keyword evidence="2" id="KW-1185">Reference proteome</keyword>
<name>A0A0D6LCE5_9BILA</name>
<dbReference type="Proteomes" id="UP000054495">
    <property type="component" value="Unassembled WGS sequence"/>
</dbReference>
<gene>
    <name evidence="1" type="ORF">ANCCEY_13397</name>
</gene>
<evidence type="ECO:0000313" key="1">
    <source>
        <dbReference type="EMBL" id="EPB67511.1"/>
    </source>
</evidence>
<dbReference type="AlphaFoldDB" id="A0A0D6LCE5"/>
<reference evidence="1 2" key="1">
    <citation type="submission" date="2013-05" db="EMBL/GenBank/DDBJ databases">
        <title>Draft genome of the parasitic nematode Anyclostoma ceylanicum.</title>
        <authorList>
            <person name="Mitreva M."/>
        </authorList>
    </citation>
    <scope>NUCLEOTIDE SEQUENCE [LARGE SCALE GENOMIC DNA]</scope>
</reference>
<organism evidence="1 2">
    <name type="scientific">Ancylostoma ceylanicum</name>
    <dbReference type="NCBI Taxonomy" id="53326"/>
    <lineage>
        <taxon>Eukaryota</taxon>
        <taxon>Metazoa</taxon>
        <taxon>Ecdysozoa</taxon>
        <taxon>Nematoda</taxon>
        <taxon>Chromadorea</taxon>
        <taxon>Rhabditida</taxon>
        <taxon>Rhabditina</taxon>
        <taxon>Rhabditomorpha</taxon>
        <taxon>Strongyloidea</taxon>
        <taxon>Ancylostomatidae</taxon>
        <taxon>Ancylostomatinae</taxon>
        <taxon>Ancylostoma</taxon>
    </lineage>
</organism>
<proteinExistence type="predicted"/>
<protein>
    <submittedName>
        <fullName evidence="1">Uncharacterized protein</fullName>
    </submittedName>
</protein>
<dbReference type="EMBL" id="KE125654">
    <property type="protein sequence ID" value="EPB67511.1"/>
    <property type="molecule type" value="Genomic_DNA"/>
</dbReference>